<feature type="domain" description="TNase-like" evidence="1">
    <location>
        <begin position="180"/>
        <end position="347"/>
    </location>
</feature>
<organism evidence="2 3">
    <name type="scientific">Gossypium hirsutum</name>
    <name type="common">Upland cotton</name>
    <name type="synonym">Gossypium mexicanum</name>
    <dbReference type="NCBI Taxonomy" id="3635"/>
    <lineage>
        <taxon>Eukaryota</taxon>
        <taxon>Viridiplantae</taxon>
        <taxon>Streptophyta</taxon>
        <taxon>Embryophyta</taxon>
        <taxon>Tracheophyta</taxon>
        <taxon>Spermatophyta</taxon>
        <taxon>Magnoliopsida</taxon>
        <taxon>eudicotyledons</taxon>
        <taxon>Gunneridae</taxon>
        <taxon>Pentapetalae</taxon>
        <taxon>rosids</taxon>
        <taxon>malvids</taxon>
        <taxon>Malvales</taxon>
        <taxon>Malvaceae</taxon>
        <taxon>Malvoideae</taxon>
        <taxon>Gossypium</taxon>
    </lineage>
</organism>
<dbReference type="Gene3D" id="2.40.50.90">
    <property type="match status" value="2"/>
</dbReference>
<keyword evidence="2" id="KW-1185">Reference proteome</keyword>
<reference evidence="3" key="2">
    <citation type="submission" date="2025-08" db="UniProtKB">
        <authorList>
            <consortium name="RefSeq"/>
        </authorList>
    </citation>
    <scope>IDENTIFICATION</scope>
</reference>
<dbReference type="Pfam" id="PF00565">
    <property type="entry name" value="SNase"/>
    <property type="match status" value="2"/>
</dbReference>
<dbReference type="PANTHER" id="PTHR12302">
    <property type="entry name" value="EBNA2 BINDING PROTEIN P100"/>
    <property type="match status" value="1"/>
</dbReference>
<evidence type="ECO:0000259" key="1">
    <source>
        <dbReference type="PROSITE" id="PS50830"/>
    </source>
</evidence>
<proteinExistence type="predicted"/>
<dbReference type="SUPFAM" id="SSF50199">
    <property type="entry name" value="Staphylococcal nuclease"/>
    <property type="match status" value="2"/>
</dbReference>
<evidence type="ECO:0000313" key="3">
    <source>
        <dbReference type="RefSeq" id="XP_040934344.1"/>
    </source>
</evidence>
<name>A0ABM2YV26_GOSHI</name>
<dbReference type="SUPFAM" id="SSF47323">
    <property type="entry name" value="Anticodon-binding domain of a subclass of class I aminoacyl-tRNA synthetases"/>
    <property type="match status" value="2"/>
</dbReference>
<dbReference type="InterPro" id="IPR016071">
    <property type="entry name" value="Staphylococal_nuclease_OB-fold"/>
</dbReference>
<sequence length="598" mass="68117">MFWKLGFFKMGNALRLLYGKCFQPSTTGDSDSVGPPYTTTAPAVSALAHDLFNFEITSQVPEALSQHVVSSREAQVTWYGKLLQSWKEAKPPPKTPEEVARLIVETLSRHQKADVEGLLEFYGLPHPSILAEISTGVPTRLPEFVFQGGTLPEFVFQGGTRLPEGVEFEMHTLPVDGNTVPDGDGLNVYVNTDDPRESPNIPRAVLMAVVRRSKARAKKNYARADELRQKIIESGYQVIDLQNEEILARKYRIRLRGIDAPEMSMPFGKEAKEELVKLVHGKCLRVLVYGEDQYGRCVADIYCNGIFVQEVMLKKGLAWHYVACDQRVEFATWQKEARTKKTGLWVQSNPEKPWEWRKKNKREAEISTGVPTRLPEFVFQGGTLPEFVFQGGTRLPEGVEFEMHTLPVDGNTVPDGDGLNVYVNTDDPRESPNIPRAVLMAVVRRSKARAKKNYARADELRQKIIESGYQVIDLQNEEILARKYRIRLRGIDAPEMSMPFGKEAKEELVKLVHGKCLRVLVYGEDHYGRCVADIYCNSIFVQEVMLKKGLAWHYVACDQRVEFATWQKEARTKKTGLWVQSNPEKPWEWRKKNKQEGR</sequence>
<feature type="domain" description="TNase-like" evidence="1">
    <location>
        <begin position="413"/>
        <end position="580"/>
    </location>
</feature>
<dbReference type="InterPro" id="IPR035437">
    <property type="entry name" value="SNase_OB-fold_sf"/>
</dbReference>
<evidence type="ECO:0000313" key="2">
    <source>
        <dbReference type="Proteomes" id="UP000818029"/>
    </source>
</evidence>
<accession>A0ABM2YV26</accession>
<dbReference type="SMART" id="SM00318">
    <property type="entry name" value="SNc"/>
    <property type="match status" value="2"/>
</dbReference>
<dbReference type="PROSITE" id="PS50830">
    <property type="entry name" value="TNASE_3"/>
    <property type="match status" value="2"/>
</dbReference>
<dbReference type="InterPro" id="IPR009080">
    <property type="entry name" value="tRNAsynth_Ia_anticodon-bd"/>
</dbReference>
<dbReference type="Proteomes" id="UP000818029">
    <property type="component" value="Chromosome A10"/>
</dbReference>
<dbReference type="RefSeq" id="XP_040934344.1">
    <property type="nucleotide sequence ID" value="XM_041078410.1"/>
</dbReference>
<gene>
    <name evidence="3" type="primary">LOC107936364</name>
</gene>
<reference evidence="2" key="1">
    <citation type="journal article" date="2020" name="Nat. Genet.">
        <title>Genomic diversifications of five Gossypium allopolyploid species and their impact on cotton improvement.</title>
        <authorList>
            <person name="Chen Z.J."/>
            <person name="Sreedasyam A."/>
            <person name="Ando A."/>
            <person name="Song Q."/>
            <person name="De Santiago L.M."/>
            <person name="Hulse-Kemp A.M."/>
            <person name="Ding M."/>
            <person name="Ye W."/>
            <person name="Kirkbride R.C."/>
            <person name="Jenkins J."/>
            <person name="Plott C."/>
            <person name="Lovell J."/>
            <person name="Lin Y.M."/>
            <person name="Vaughn R."/>
            <person name="Liu B."/>
            <person name="Simpson S."/>
            <person name="Scheffler B.E."/>
            <person name="Wen L."/>
            <person name="Saski C.A."/>
            <person name="Grover C.E."/>
            <person name="Hu G."/>
            <person name="Conover J.L."/>
            <person name="Carlson J.W."/>
            <person name="Shu S."/>
            <person name="Boston L.B."/>
            <person name="Williams M."/>
            <person name="Peterson D.G."/>
            <person name="McGee K."/>
            <person name="Jones D.C."/>
            <person name="Wendel J.F."/>
            <person name="Stelly D.M."/>
            <person name="Grimwood J."/>
            <person name="Schmutz J."/>
        </authorList>
    </citation>
    <scope>NUCLEOTIDE SEQUENCE [LARGE SCALE GENOMIC DNA]</scope>
    <source>
        <strain evidence="2">cv. TM-1</strain>
    </source>
</reference>
<dbReference type="GeneID" id="107936364"/>
<dbReference type="PANTHER" id="PTHR12302:SF12">
    <property type="entry name" value="STAPHYLOCOCCAL-LIKE NUCLEASE CAN2"/>
    <property type="match status" value="1"/>
</dbReference>
<protein>
    <submittedName>
        <fullName evidence="3">Staphylococcal-like nuclease CAN2</fullName>
    </submittedName>
</protein>